<comment type="similarity">
    <text evidence="2">Belongs to the ABC-4 integral membrane protein family. LolC/E subfamily.</text>
</comment>
<protein>
    <recommendedName>
        <fullName evidence="8">ABC3 transporter permease C-terminal domain-containing protein</fullName>
    </recommendedName>
</protein>
<sequence>MLKDGRWPGAPGEVLLDTDTARRIDAAPGSDVRLTRADGGTTTARLVGTLDGRGAPSFAGHPIVAVPDGAVERYAAAVTAAQLDVRLLSGASRSHTTEALRAALGDGPEVRTREASVAEATRQSRTLYGVVLIAALSFVLIALAVARMVVSNTFSVVLAQRTRQLALLRCVGADRAQIRRLILRQGLLLGMGASAAGVLLGVGLCAAATALARTADLGPVHLRLLPSPLTCVLAGLFGVLLTLLAVRGPAKKASAVPPVAALGGAYGTVGTVARLRAAAWSVVLLLAGVASLVLGVVAPPPLSLLAVTLGAICSFFGVLRLSHRLLPAVVAALGGPARRLGGTAGRLATQQLRLNRPGPAPPGRPFCSGSR</sequence>
<keyword evidence="6 7" id="KW-0472">Membrane</keyword>
<dbReference type="EMBL" id="BAAATR010000045">
    <property type="protein sequence ID" value="GAA2272382.1"/>
    <property type="molecule type" value="Genomic_DNA"/>
</dbReference>
<dbReference type="InterPro" id="IPR051447">
    <property type="entry name" value="Lipoprotein-release_system"/>
</dbReference>
<evidence type="ECO:0000256" key="2">
    <source>
        <dbReference type="ARBA" id="ARBA00005236"/>
    </source>
</evidence>
<gene>
    <name evidence="9" type="ORF">GCM10010430_67930</name>
</gene>
<keyword evidence="3" id="KW-1003">Cell membrane</keyword>
<keyword evidence="5 7" id="KW-1133">Transmembrane helix</keyword>
<dbReference type="RefSeq" id="WP_344640412.1">
    <property type="nucleotide sequence ID" value="NZ_BAAATR010000045.1"/>
</dbReference>
<evidence type="ECO:0000256" key="7">
    <source>
        <dbReference type="SAM" id="Phobius"/>
    </source>
</evidence>
<name>A0ABP5RRR3_9ACTN</name>
<keyword evidence="10" id="KW-1185">Reference proteome</keyword>
<dbReference type="PANTHER" id="PTHR30489:SF0">
    <property type="entry name" value="LIPOPROTEIN-RELEASING SYSTEM TRANSMEMBRANE PROTEIN LOLE"/>
    <property type="match status" value="1"/>
</dbReference>
<accession>A0ABP5RRR3</accession>
<evidence type="ECO:0000256" key="6">
    <source>
        <dbReference type="ARBA" id="ARBA00023136"/>
    </source>
</evidence>
<evidence type="ECO:0000313" key="9">
    <source>
        <dbReference type="EMBL" id="GAA2272382.1"/>
    </source>
</evidence>
<evidence type="ECO:0000256" key="3">
    <source>
        <dbReference type="ARBA" id="ARBA00022475"/>
    </source>
</evidence>
<evidence type="ECO:0000256" key="5">
    <source>
        <dbReference type="ARBA" id="ARBA00022989"/>
    </source>
</evidence>
<feature type="transmembrane region" description="Helical" evidence="7">
    <location>
        <begin position="127"/>
        <end position="146"/>
    </location>
</feature>
<feature type="transmembrane region" description="Helical" evidence="7">
    <location>
        <begin position="187"/>
        <end position="212"/>
    </location>
</feature>
<evidence type="ECO:0000256" key="4">
    <source>
        <dbReference type="ARBA" id="ARBA00022692"/>
    </source>
</evidence>
<comment type="caution">
    <text evidence="9">The sequence shown here is derived from an EMBL/GenBank/DDBJ whole genome shotgun (WGS) entry which is preliminary data.</text>
</comment>
<evidence type="ECO:0000256" key="1">
    <source>
        <dbReference type="ARBA" id="ARBA00004651"/>
    </source>
</evidence>
<dbReference type="Proteomes" id="UP001500305">
    <property type="component" value="Unassembled WGS sequence"/>
</dbReference>
<evidence type="ECO:0000313" key="10">
    <source>
        <dbReference type="Proteomes" id="UP001500305"/>
    </source>
</evidence>
<reference evidence="10" key="1">
    <citation type="journal article" date="2019" name="Int. J. Syst. Evol. Microbiol.">
        <title>The Global Catalogue of Microorganisms (GCM) 10K type strain sequencing project: providing services to taxonomists for standard genome sequencing and annotation.</title>
        <authorList>
            <consortium name="The Broad Institute Genomics Platform"/>
            <consortium name="The Broad Institute Genome Sequencing Center for Infectious Disease"/>
            <person name="Wu L."/>
            <person name="Ma J."/>
        </authorList>
    </citation>
    <scope>NUCLEOTIDE SEQUENCE [LARGE SCALE GENOMIC DNA]</scope>
    <source>
        <strain evidence="10">JCM 7356</strain>
    </source>
</reference>
<organism evidence="9 10">
    <name type="scientific">Kitasatospora cystarginea</name>
    <dbReference type="NCBI Taxonomy" id="58350"/>
    <lineage>
        <taxon>Bacteria</taxon>
        <taxon>Bacillati</taxon>
        <taxon>Actinomycetota</taxon>
        <taxon>Actinomycetes</taxon>
        <taxon>Kitasatosporales</taxon>
        <taxon>Streptomycetaceae</taxon>
        <taxon>Kitasatospora</taxon>
    </lineage>
</organism>
<comment type="subcellular location">
    <subcellularLocation>
        <location evidence="1">Cell membrane</location>
        <topology evidence="1">Multi-pass membrane protein</topology>
    </subcellularLocation>
</comment>
<keyword evidence="4 7" id="KW-0812">Transmembrane</keyword>
<dbReference type="Pfam" id="PF02687">
    <property type="entry name" value="FtsX"/>
    <property type="match status" value="1"/>
</dbReference>
<dbReference type="InterPro" id="IPR003838">
    <property type="entry name" value="ABC3_permease_C"/>
</dbReference>
<feature type="domain" description="ABC3 transporter permease C-terminal" evidence="8">
    <location>
        <begin position="137"/>
        <end position="257"/>
    </location>
</feature>
<feature type="transmembrane region" description="Helical" evidence="7">
    <location>
        <begin position="224"/>
        <end position="246"/>
    </location>
</feature>
<feature type="transmembrane region" description="Helical" evidence="7">
    <location>
        <begin position="277"/>
        <end position="296"/>
    </location>
</feature>
<dbReference type="PANTHER" id="PTHR30489">
    <property type="entry name" value="LIPOPROTEIN-RELEASING SYSTEM TRANSMEMBRANE PROTEIN LOLE"/>
    <property type="match status" value="1"/>
</dbReference>
<proteinExistence type="inferred from homology"/>
<feature type="transmembrane region" description="Helical" evidence="7">
    <location>
        <begin position="302"/>
        <end position="319"/>
    </location>
</feature>
<evidence type="ECO:0000259" key="8">
    <source>
        <dbReference type="Pfam" id="PF02687"/>
    </source>
</evidence>